<dbReference type="SUPFAM" id="SSF53474">
    <property type="entry name" value="alpha/beta-Hydrolases"/>
    <property type="match status" value="1"/>
</dbReference>
<evidence type="ECO:0000313" key="2">
    <source>
        <dbReference type="Proteomes" id="UP000239494"/>
    </source>
</evidence>
<gene>
    <name evidence="1" type="ORF">CLV43_10458</name>
</gene>
<reference evidence="1 2" key="1">
    <citation type="submission" date="2018-03" db="EMBL/GenBank/DDBJ databases">
        <title>Genomic Encyclopedia of Archaeal and Bacterial Type Strains, Phase II (KMG-II): from individual species to whole genera.</title>
        <authorList>
            <person name="Goeker M."/>
        </authorList>
    </citation>
    <scope>NUCLEOTIDE SEQUENCE [LARGE SCALE GENOMIC DNA]</scope>
    <source>
        <strain evidence="1 2">DSM 44720</strain>
    </source>
</reference>
<protein>
    <submittedName>
        <fullName evidence="1">Dienelactone hydrolase</fullName>
    </submittedName>
</protein>
<comment type="caution">
    <text evidence="1">The sequence shown here is derived from an EMBL/GenBank/DDBJ whole genome shotgun (WGS) entry which is preliminary data.</text>
</comment>
<name>A0A2T0T9B6_9PSEU</name>
<dbReference type="Gene3D" id="3.40.50.1820">
    <property type="entry name" value="alpha/beta hydrolase"/>
    <property type="match status" value="1"/>
</dbReference>
<evidence type="ECO:0000313" key="1">
    <source>
        <dbReference type="EMBL" id="PRY42228.1"/>
    </source>
</evidence>
<dbReference type="Proteomes" id="UP000239494">
    <property type="component" value="Unassembled WGS sequence"/>
</dbReference>
<proteinExistence type="predicted"/>
<sequence>MAQRAPHEFEFVVETPFTGTTGQVDGYDTYLPPGADGPLPAVVIVTGPSPEVYPIRPRRWPVYQGYARLLAERGVVAVVADPPYHSPEAWPDAAEDLARIVDAVRAADGVDADRVALWAFSGGALLTGRWLAESPEWLRCLALSYPMMNPADAVAPGRPIVLTRVGLESAELQETVDAFLATDVDVHVVHVPDGQHAFDVLDHTQQSRDAVLEAADLVLGHLTA</sequence>
<keyword evidence="2" id="KW-1185">Reference proteome</keyword>
<dbReference type="EMBL" id="PVTF01000004">
    <property type="protein sequence ID" value="PRY42228.1"/>
    <property type="molecule type" value="Genomic_DNA"/>
</dbReference>
<dbReference type="AlphaFoldDB" id="A0A2T0T9B6"/>
<keyword evidence="1" id="KW-0378">Hydrolase</keyword>
<dbReference type="RefSeq" id="WP_106187665.1">
    <property type="nucleotide sequence ID" value="NZ_PVTF01000004.1"/>
</dbReference>
<dbReference type="GO" id="GO:0016787">
    <property type="term" value="F:hydrolase activity"/>
    <property type="evidence" value="ECO:0007669"/>
    <property type="project" value="UniProtKB-KW"/>
</dbReference>
<dbReference type="OrthoDB" id="5902829at2"/>
<organism evidence="1 2">
    <name type="scientific">Umezawaea tangerina</name>
    <dbReference type="NCBI Taxonomy" id="84725"/>
    <lineage>
        <taxon>Bacteria</taxon>
        <taxon>Bacillati</taxon>
        <taxon>Actinomycetota</taxon>
        <taxon>Actinomycetes</taxon>
        <taxon>Pseudonocardiales</taxon>
        <taxon>Pseudonocardiaceae</taxon>
        <taxon>Umezawaea</taxon>
    </lineage>
</organism>
<accession>A0A2T0T9B6</accession>
<dbReference type="InterPro" id="IPR029058">
    <property type="entry name" value="AB_hydrolase_fold"/>
</dbReference>